<feature type="region of interest" description="Disordered" evidence="1">
    <location>
        <begin position="170"/>
        <end position="212"/>
    </location>
</feature>
<sequence length="371" mass="40911">MLFGPEEERQYREFLNARPGMVIDTFKTAPKSAVPGKRQTSDEAPTRKPTQPTKPYTNLKRRSSTEEQPPKKKSKPQYSPRGIASKPTAASKPVTSIVSTACTPSGQFDTPAKVSPTIVLPDVWPVSVPAPSPPALPAPSDVVQVAPELQATAAIQSTLLDQSLTTSPVLPKASGCTDNQRTAPSSPSSQNWRPWERPRAQHSETPFSPSRLSLGEISSSELESVVDLDVAAALPEVPVPVAYQPTSIRTLRLRDCEGSKNKRIYLNIGGKKFETSVSTMSSDPSSLLAGMVEPNSPFKPYYVEDILCYFLDRNPRYFEIILDYLRNINISPVAHLLPSNSFELEAILCEARFYLLGGLEKLVEERLKRRY</sequence>
<dbReference type="SUPFAM" id="SSF54695">
    <property type="entry name" value="POZ domain"/>
    <property type="match status" value="1"/>
</dbReference>
<evidence type="ECO:0000256" key="1">
    <source>
        <dbReference type="SAM" id="MobiDB-lite"/>
    </source>
</evidence>
<dbReference type="AlphaFoldDB" id="A0AAN8PS81"/>
<name>A0AAN8PS81_PATCE</name>
<dbReference type="SMART" id="SM00225">
    <property type="entry name" value="BTB"/>
    <property type="match status" value="1"/>
</dbReference>
<accession>A0AAN8PS81</accession>
<dbReference type="InterPro" id="IPR000210">
    <property type="entry name" value="BTB/POZ_dom"/>
</dbReference>
<organism evidence="3 4">
    <name type="scientific">Patella caerulea</name>
    <name type="common">Rayed Mediterranean limpet</name>
    <dbReference type="NCBI Taxonomy" id="87958"/>
    <lineage>
        <taxon>Eukaryota</taxon>
        <taxon>Metazoa</taxon>
        <taxon>Spiralia</taxon>
        <taxon>Lophotrochozoa</taxon>
        <taxon>Mollusca</taxon>
        <taxon>Gastropoda</taxon>
        <taxon>Patellogastropoda</taxon>
        <taxon>Patelloidea</taxon>
        <taxon>Patellidae</taxon>
        <taxon>Patella</taxon>
    </lineage>
</organism>
<dbReference type="Gene3D" id="3.30.710.10">
    <property type="entry name" value="Potassium Channel Kv1.1, Chain A"/>
    <property type="match status" value="1"/>
</dbReference>
<evidence type="ECO:0000259" key="2">
    <source>
        <dbReference type="SMART" id="SM00225"/>
    </source>
</evidence>
<dbReference type="Proteomes" id="UP001347796">
    <property type="component" value="Unassembled WGS sequence"/>
</dbReference>
<evidence type="ECO:0000313" key="4">
    <source>
        <dbReference type="Proteomes" id="UP001347796"/>
    </source>
</evidence>
<dbReference type="InterPro" id="IPR011333">
    <property type="entry name" value="SKP1/BTB/POZ_sf"/>
</dbReference>
<evidence type="ECO:0000313" key="3">
    <source>
        <dbReference type="EMBL" id="KAK6182068.1"/>
    </source>
</evidence>
<dbReference type="PANTHER" id="PTHR11145">
    <property type="entry name" value="BTB/POZ DOMAIN-CONTAINING ADAPTER FOR CUL3-MEDIATED RHOA DEGRADATION PROTEIN FAMILY MEMBER"/>
    <property type="match status" value="1"/>
</dbReference>
<dbReference type="PANTHER" id="PTHR11145:SF19">
    <property type="entry name" value="BTB DOMAIN-CONTAINING PROTEIN-RELATED"/>
    <property type="match status" value="1"/>
</dbReference>
<feature type="region of interest" description="Disordered" evidence="1">
    <location>
        <begin position="26"/>
        <end position="95"/>
    </location>
</feature>
<gene>
    <name evidence="3" type="ORF">SNE40_009832</name>
</gene>
<dbReference type="GO" id="GO:0051260">
    <property type="term" value="P:protein homooligomerization"/>
    <property type="evidence" value="ECO:0007669"/>
    <property type="project" value="InterPro"/>
</dbReference>
<proteinExistence type="predicted"/>
<protein>
    <recommendedName>
        <fullName evidence="2">BTB domain-containing protein</fullName>
    </recommendedName>
</protein>
<dbReference type="Pfam" id="PF02214">
    <property type="entry name" value="BTB_2"/>
    <property type="match status" value="1"/>
</dbReference>
<reference evidence="3 4" key="1">
    <citation type="submission" date="2024-01" db="EMBL/GenBank/DDBJ databases">
        <title>The genome of the rayed Mediterranean limpet Patella caerulea (Linnaeus, 1758).</title>
        <authorList>
            <person name="Anh-Thu Weber A."/>
            <person name="Halstead-Nussloch G."/>
        </authorList>
    </citation>
    <scope>NUCLEOTIDE SEQUENCE [LARGE SCALE GENOMIC DNA]</scope>
    <source>
        <strain evidence="3">AATW-2023a</strain>
        <tissue evidence="3">Whole specimen</tissue>
    </source>
</reference>
<dbReference type="InterPro" id="IPR003131">
    <property type="entry name" value="T1-type_BTB"/>
</dbReference>
<comment type="caution">
    <text evidence="3">The sequence shown here is derived from an EMBL/GenBank/DDBJ whole genome shotgun (WGS) entry which is preliminary data.</text>
</comment>
<keyword evidence="4" id="KW-1185">Reference proteome</keyword>
<dbReference type="CDD" id="cd18316">
    <property type="entry name" value="BTB_POZ_KCTD-like"/>
    <property type="match status" value="1"/>
</dbReference>
<feature type="compositionally biased region" description="Polar residues" evidence="1">
    <location>
        <begin position="176"/>
        <end position="192"/>
    </location>
</feature>
<dbReference type="EMBL" id="JAZGQO010000007">
    <property type="protein sequence ID" value="KAK6182068.1"/>
    <property type="molecule type" value="Genomic_DNA"/>
</dbReference>
<dbReference type="InterPro" id="IPR045068">
    <property type="entry name" value="BACURD1-3"/>
</dbReference>
<feature type="domain" description="BTB" evidence="2">
    <location>
        <begin position="262"/>
        <end position="371"/>
    </location>
</feature>